<dbReference type="PANTHER" id="PTHR33164">
    <property type="entry name" value="TRANSCRIPTIONAL REGULATOR, MARR FAMILY"/>
    <property type="match status" value="1"/>
</dbReference>
<dbReference type="Gene3D" id="1.10.10.10">
    <property type="entry name" value="Winged helix-like DNA-binding domain superfamily/Winged helix DNA-binding domain"/>
    <property type="match status" value="1"/>
</dbReference>
<dbReference type="InterPro" id="IPR036390">
    <property type="entry name" value="WH_DNA-bd_sf"/>
</dbReference>
<keyword evidence="2" id="KW-0238">DNA-binding</keyword>
<dbReference type="GO" id="GO:0003677">
    <property type="term" value="F:DNA binding"/>
    <property type="evidence" value="ECO:0007669"/>
    <property type="project" value="UniProtKB-KW"/>
</dbReference>
<proteinExistence type="predicted"/>
<dbReference type="Proteomes" id="UP001205740">
    <property type="component" value="Unassembled WGS sequence"/>
</dbReference>
<dbReference type="SMART" id="SM00347">
    <property type="entry name" value="HTH_MARR"/>
    <property type="match status" value="1"/>
</dbReference>
<protein>
    <submittedName>
        <fullName evidence="2">DNA-binding transcriptional regulator, MarR family</fullName>
    </submittedName>
</protein>
<evidence type="ECO:0000259" key="1">
    <source>
        <dbReference type="SMART" id="SM00347"/>
    </source>
</evidence>
<feature type="domain" description="HTH marR-type" evidence="1">
    <location>
        <begin position="31"/>
        <end position="132"/>
    </location>
</feature>
<evidence type="ECO:0000313" key="2">
    <source>
        <dbReference type="EMBL" id="MCP2161102.1"/>
    </source>
</evidence>
<keyword evidence="3" id="KW-1185">Reference proteome</keyword>
<evidence type="ECO:0000313" key="3">
    <source>
        <dbReference type="Proteomes" id="UP001205740"/>
    </source>
</evidence>
<organism evidence="2 3">
    <name type="scientific">Williamsia serinedens</name>
    <dbReference type="NCBI Taxonomy" id="391736"/>
    <lineage>
        <taxon>Bacteria</taxon>
        <taxon>Bacillati</taxon>
        <taxon>Actinomycetota</taxon>
        <taxon>Actinomycetes</taxon>
        <taxon>Mycobacteriales</taxon>
        <taxon>Nocardiaceae</taxon>
        <taxon>Williamsia</taxon>
    </lineage>
</organism>
<dbReference type="PANTHER" id="PTHR33164:SF99">
    <property type="entry name" value="MARR FAMILY REGULATORY PROTEIN"/>
    <property type="match status" value="1"/>
</dbReference>
<name>A0ABT1H1H9_9NOCA</name>
<comment type="caution">
    <text evidence="2">The sequence shown here is derived from an EMBL/GenBank/DDBJ whole genome shotgun (WGS) entry which is preliminary data.</text>
</comment>
<sequence length="145" mass="15977">MSDDVLEPDEVAIWHAFKRMGESVSAAVERDILAASGLTGPEFGVLTRLVDLGDGRLRQQELATSMRWDKSRLSHQITRMQKRDLVSRNAVDASTVMVEITDAGRDALVPARPAHAESIRAHLLDRLDERGRAEFAAAMEAILGD</sequence>
<reference evidence="2 3" key="1">
    <citation type="submission" date="2022-06" db="EMBL/GenBank/DDBJ databases">
        <title>Genomic Encyclopedia of Archaeal and Bacterial Type Strains, Phase II (KMG-II): from individual species to whole genera.</title>
        <authorList>
            <person name="Goeker M."/>
        </authorList>
    </citation>
    <scope>NUCLEOTIDE SEQUENCE [LARGE SCALE GENOMIC DNA]</scope>
    <source>
        <strain evidence="2 3">DSM 45037</strain>
    </source>
</reference>
<dbReference type="InterPro" id="IPR036388">
    <property type="entry name" value="WH-like_DNA-bd_sf"/>
</dbReference>
<dbReference type="Pfam" id="PF01047">
    <property type="entry name" value="MarR"/>
    <property type="match status" value="1"/>
</dbReference>
<dbReference type="SUPFAM" id="SSF46785">
    <property type="entry name" value="Winged helix' DNA-binding domain"/>
    <property type="match status" value="1"/>
</dbReference>
<dbReference type="RefSeq" id="WP_253654697.1">
    <property type="nucleotide sequence ID" value="NZ_BAAAOE010000002.1"/>
</dbReference>
<dbReference type="InterPro" id="IPR039422">
    <property type="entry name" value="MarR/SlyA-like"/>
</dbReference>
<accession>A0ABT1H1H9</accession>
<dbReference type="InterPro" id="IPR000835">
    <property type="entry name" value="HTH_MarR-typ"/>
</dbReference>
<dbReference type="EMBL" id="JAMTCG010000004">
    <property type="protein sequence ID" value="MCP2161102.1"/>
    <property type="molecule type" value="Genomic_DNA"/>
</dbReference>
<gene>
    <name evidence="2" type="ORF">LX12_002297</name>
</gene>